<feature type="region of interest" description="Disordered" evidence="1">
    <location>
        <begin position="45"/>
        <end position="76"/>
    </location>
</feature>
<keyword evidence="2" id="KW-1133">Transmembrane helix</keyword>
<feature type="compositionally biased region" description="Pro residues" evidence="1">
    <location>
        <begin position="46"/>
        <end position="57"/>
    </location>
</feature>
<protein>
    <submittedName>
        <fullName evidence="3">Uncharacterized protein</fullName>
    </submittedName>
</protein>
<dbReference type="Proteomes" id="UP000015106">
    <property type="component" value="Chromosome 7"/>
</dbReference>
<keyword evidence="2" id="KW-0812">Transmembrane</keyword>
<feature type="transmembrane region" description="Helical" evidence="2">
    <location>
        <begin position="12"/>
        <end position="37"/>
    </location>
</feature>
<evidence type="ECO:0000313" key="4">
    <source>
        <dbReference type="Proteomes" id="UP000015106"/>
    </source>
</evidence>
<accession>A0A8R7R715</accession>
<keyword evidence="2" id="KW-0472">Membrane</keyword>
<evidence type="ECO:0000256" key="1">
    <source>
        <dbReference type="SAM" id="MobiDB-lite"/>
    </source>
</evidence>
<dbReference type="Gramene" id="TuG1812G0700004920.01.T01">
    <property type="protein sequence ID" value="TuG1812G0700004920.01.T01"/>
    <property type="gene ID" value="TuG1812G0700004920.01"/>
</dbReference>
<evidence type="ECO:0000313" key="3">
    <source>
        <dbReference type="EnsemblPlants" id="TuG1812G0700004920.01.T01"/>
    </source>
</evidence>
<reference evidence="3" key="3">
    <citation type="submission" date="2022-06" db="UniProtKB">
        <authorList>
            <consortium name="EnsemblPlants"/>
        </authorList>
    </citation>
    <scope>IDENTIFICATION</scope>
</reference>
<dbReference type="EnsemblPlants" id="TuG1812G0700004920.01.T01">
    <property type="protein sequence ID" value="TuG1812G0700004920.01.T01"/>
    <property type="gene ID" value="TuG1812G0700004920.01"/>
</dbReference>
<proteinExistence type="predicted"/>
<organism evidence="3 4">
    <name type="scientific">Triticum urartu</name>
    <name type="common">Red wild einkorn</name>
    <name type="synonym">Crithodium urartu</name>
    <dbReference type="NCBI Taxonomy" id="4572"/>
    <lineage>
        <taxon>Eukaryota</taxon>
        <taxon>Viridiplantae</taxon>
        <taxon>Streptophyta</taxon>
        <taxon>Embryophyta</taxon>
        <taxon>Tracheophyta</taxon>
        <taxon>Spermatophyta</taxon>
        <taxon>Magnoliopsida</taxon>
        <taxon>Liliopsida</taxon>
        <taxon>Poales</taxon>
        <taxon>Poaceae</taxon>
        <taxon>BOP clade</taxon>
        <taxon>Pooideae</taxon>
        <taxon>Triticodae</taxon>
        <taxon>Triticeae</taxon>
        <taxon>Triticinae</taxon>
        <taxon>Triticum</taxon>
    </lineage>
</organism>
<sequence>MGNDKLRTSDPCCLLVVVMMLTFCVLSCRFSRFVALICWTCSSPLPRRPPPLPPPSLQPIRGRRSTNHCSRSLSPPPRCILGVSSA</sequence>
<reference evidence="3" key="2">
    <citation type="submission" date="2018-03" db="EMBL/GenBank/DDBJ databases">
        <title>The Triticum urartu genome reveals the dynamic nature of wheat genome evolution.</title>
        <authorList>
            <person name="Ling H."/>
            <person name="Ma B."/>
            <person name="Shi X."/>
            <person name="Liu H."/>
            <person name="Dong L."/>
            <person name="Sun H."/>
            <person name="Cao Y."/>
            <person name="Gao Q."/>
            <person name="Zheng S."/>
            <person name="Li Y."/>
            <person name="Yu Y."/>
            <person name="Du H."/>
            <person name="Qi M."/>
            <person name="Li Y."/>
            <person name="Yu H."/>
            <person name="Cui Y."/>
            <person name="Wang N."/>
            <person name="Chen C."/>
            <person name="Wu H."/>
            <person name="Zhao Y."/>
            <person name="Zhang J."/>
            <person name="Li Y."/>
            <person name="Zhou W."/>
            <person name="Zhang B."/>
            <person name="Hu W."/>
            <person name="Eijk M."/>
            <person name="Tang J."/>
            <person name="Witsenboer H."/>
            <person name="Zhao S."/>
            <person name="Li Z."/>
            <person name="Zhang A."/>
            <person name="Wang D."/>
            <person name="Liang C."/>
        </authorList>
    </citation>
    <scope>NUCLEOTIDE SEQUENCE [LARGE SCALE GENOMIC DNA]</scope>
    <source>
        <strain evidence="3">cv. G1812</strain>
    </source>
</reference>
<name>A0A8R7R715_TRIUA</name>
<reference evidence="4" key="1">
    <citation type="journal article" date="2013" name="Nature">
        <title>Draft genome of the wheat A-genome progenitor Triticum urartu.</title>
        <authorList>
            <person name="Ling H.Q."/>
            <person name="Zhao S."/>
            <person name="Liu D."/>
            <person name="Wang J."/>
            <person name="Sun H."/>
            <person name="Zhang C."/>
            <person name="Fan H."/>
            <person name="Li D."/>
            <person name="Dong L."/>
            <person name="Tao Y."/>
            <person name="Gao C."/>
            <person name="Wu H."/>
            <person name="Li Y."/>
            <person name="Cui Y."/>
            <person name="Guo X."/>
            <person name="Zheng S."/>
            <person name="Wang B."/>
            <person name="Yu K."/>
            <person name="Liang Q."/>
            <person name="Yang W."/>
            <person name="Lou X."/>
            <person name="Chen J."/>
            <person name="Feng M."/>
            <person name="Jian J."/>
            <person name="Zhang X."/>
            <person name="Luo G."/>
            <person name="Jiang Y."/>
            <person name="Liu J."/>
            <person name="Wang Z."/>
            <person name="Sha Y."/>
            <person name="Zhang B."/>
            <person name="Wu H."/>
            <person name="Tang D."/>
            <person name="Shen Q."/>
            <person name="Xue P."/>
            <person name="Zou S."/>
            <person name="Wang X."/>
            <person name="Liu X."/>
            <person name="Wang F."/>
            <person name="Yang Y."/>
            <person name="An X."/>
            <person name="Dong Z."/>
            <person name="Zhang K."/>
            <person name="Zhang X."/>
            <person name="Luo M.C."/>
            <person name="Dvorak J."/>
            <person name="Tong Y."/>
            <person name="Wang J."/>
            <person name="Yang H."/>
            <person name="Li Z."/>
            <person name="Wang D."/>
            <person name="Zhang A."/>
            <person name="Wang J."/>
        </authorList>
    </citation>
    <scope>NUCLEOTIDE SEQUENCE</scope>
    <source>
        <strain evidence="4">cv. G1812</strain>
    </source>
</reference>
<evidence type="ECO:0000256" key="2">
    <source>
        <dbReference type="SAM" id="Phobius"/>
    </source>
</evidence>
<dbReference type="AlphaFoldDB" id="A0A8R7R715"/>
<keyword evidence="4" id="KW-1185">Reference proteome</keyword>